<dbReference type="Pfam" id="PF13489">
    <property type="entry name" value="Methyltransf_23"/>
    <property type="match status" value="1"/>
</dbReference>
<dbReference type="GO" id="GO:0008168">
    <property type="term" value="F:methyltransferase activity"/>
    <property type="evidence" value="ECO:0007669"/>
    <property type="project" value="TreeGrafter"/>
</dbReference>
<protein>
    <recommendedName>
        <fullName evidence="5">Methyltransferase domain-containing protein</fullName>
    </recommendedName>
</protein>
<dbReference type="Gene3D" id="3.40.50.150">
    <property type="entry name" value="Vaccinia Virus protein VP39"/>
    <property type="match status" value="1"/>
</dbReference>
<dbReference type="VEuPathDB" id="FungiDB:jhhlp_003380"/>
<dbReference type="InParanoid" id="A0A2N3NCD5"/>
<feature type="compositionally biased region" description="Polar residues" evidence="2">
    <location>
        <begin position="1"/>
        <end position="17"/>
    </location>
</feature>
<dbReference type="CDD" id="cd02440">
    <property type="entry name" value="AdoMet_MTases"/>
    <property type="match status" value="1"/>
</dbReference>
<dbReference type="PANTHER" id="PTHR43591:SF31">
    <property type="entry name" value="LAEA-LIKE, PUTATIVE (AFU_ORTHOLOGUE AFUA_8G01930)-RELATED"/>
    <property type="match status" value="1"/>
</dbReference>
<dbReference type="STRING" id="41688.A0A2N3NCD5"/>
<evidence type="ECO:0000256" key="1">
    <source>
        <dbReference type="ARBA" id="ARBA00038158"/>
    </source>
</evidence>
<evidence type="ECO:0000313" key="4">
    <source>
        <dbReference type="Proteomes" id="UP000233524"/>
    </source>
</evidence>
<accession>A0A2N3NCD5</accession>
<comment type="caution">
    <text evidence="3">The sequence shown here is derived from an EMBL/GenBank/DDBJ whole genome shotgun (WGS) entry which is preliminary data.</text>
</comment>
<comment type="similarity">
    <text evidence="1">Belongs to the methyltransferase superfamily. LaeA methyltransferase family.</text>
</comment>
<proteinExistence type="inferred from homology"/>
<evidence type="ECO:0000256" key="2">
    <source>
        <dbReference type="SAM" id="MobiDB-lite"/>
    </source>
</evidence>
<evidence type="ECO:0008006" key="5">
    <source>
        <dbReference type="Google" id="ProtNLM"/>
    </source>
</evidence>
<sequence length="347" mass="39406">MVSSPNNPKSRSGTASPRSPIDEAESDAPIVADEILDETFDLDDNASSSASITSSILRYRHENGRTYHAYKDGSYVYPNDDRETYRLDIQHNMFYLTLDGKLFLCPADPDKLHRILDCGTGTGSWAIDVADDYPNAQVVGVDLSPIQPSFVPPNFHSFVDDLEDTWTHAHKFDLIYSRMLIGSIGDWSRFFKQAYDNLNPGGWFEIADIVVPYECDDGTFPKDSALYKWMAYAIDAAAKFGKPLDATVTYAQRLREVGFVNVTERKFKWPTNNWPKDPKYKELGTWMYENVGKNTAAMTLAPFTRLLGWTAEEVEVFLIDVRKEFKDPKIHAYAPIYIVYGQKPLET</sequence>
<evidence type="ECO:0000313" key="3">
    <source>
        <dbReference type="EMBL" id="PKS10083.1"/>
    </source>
</evidence>
<dbReference type="InterPro" id="IPR029063">
    <property type="entry name" value="SAM-dependent_MTases_sf"/>
</dbReference>
<keyword evidence="4" id="KW-1185">Reference proteome</keyword>
<name>A0A2N3NCD5_9PEZI</name>
<dbReference type="EMBL" id="NLAX01000009">
    <property type="protein sequence ID" value="PKS10083.1"/>
    <property type="molecule type" value="Genomic_DNA"/>
</dbReference>
<feature type="region of interest" description="Disordered" evidence="2">
    <location>
        <begin position="1"/>
        <end position="28"/>
    </location>
</feature>
<dbReference type="OrthoDB" id="2013972at2759"/>
<reference evidence="3 4" key="1">
    <citation type="journal article" date="2017" name="G3 (Bethesda)">
        <title>First Draft Genome Sequence of the Pathogenic Fungus Lomentospora prolificans (Formerly Scedosporium prolificans).</title>
        <authorList>
            <person name="Luo R."/>
            <person name="Zimin A."/>
            <person name="Workman R."/>
            <person name="Fan Y."/>
            <person name="Pertea G."/>
            <person name="Grossman N."/>
            <person name="Wear M.P."/>
            <person name="Jia B."/>
            <person name="Miller H."/>
            <person name="Casadevall A."/>
            <person name="Timp W."/>
            <person name="Zhang S.X."/>
            <person name="Salzberg S.L."/>
        </authorList>
    </citation>
    <scope>NUCLEOTIDE SEQUENCE [LARGE SCALE GENOMIC DNA]</scope>
    <source>
        <strain evidence="3 4">JHH-5317</strain>
    </source>
</reference>
<gene>
    <name evidence="3" type="ORF">jhhlp_003380</name>
</gene>
<dbReference type="Proteomes" id="UP000233524">
    <property type="component" value="Unassembled WGS sequence"/>
</dbReference>
<dbReference type="AlphaFoldDB" id="A0A2N3NCD5"/>
<dbReference type="PANTHER" id="PTHR43591">
    <property type="entry name" value="METHYLTRANSFERASE"/>
    <property type="match status" value="1"/>
</dbReference>
<dbReference type="SUPFAM" id="SSF53335">
    <property type="entry name" value="S-adenosyl-L-methionine-dependent methyltransferases"/>
    <property type="match status" value="1"/>
</dbReference>
<organism evidence="3 4">
    <name type="scientific">Lomentospora prolificans</name>
    <dbReference type="NCBI Taxonomy" id="41688"/>
    <lineage>
        <taxon>Eukaryota</taxon>
        <taxon>Fungi</taxon>
        <taxon>Dikarya</taxon>
        <taxon>Ascomycota</taxon>
        <taxon>Pezizomycotina</taxon>
        <taxon>Sordariomycetes</taxon>
        <taxon>Hypocreomycetidae</taxon>
        <taxon>Microascales</taxon>
        <taxon>Microascaceae</taxon>
        <taxon>Lomentospora</taxon>
    </lineage>
</organism>